<dbReference type="InterPro" id="IPR043137">
    <property type="entry name" value="GGT_ssub_C"/>
</dbReference>
<comment type="pathway">
    <text evidence="9">Sulfur metabolism; glutathione metabolism.</text>
</comment>
<dbReference type="GO" id="GO:0103068">
    <property type="term" value="F:leukotriene C4 gamma-glutamyl transferase activity"/>
    <property type="evidence" value="ECO:0007669"/>
    <property type="project" value="UniProtKB-EC"/>
</dbReference>
<dbReference type="Gene3D" id="1.10.246.130">
    <property type="match status" value="1"/>
</dbReference>
<keyword evidence="4 9" id="KW-0808">Transferase</keyword>
<dbReference type="PANTHER" id="PTHR43199">
    <property type="entry name" value="GLUTATHIONE HYDROLASE"/>
    <property type="match status" value="1"/>
</dbReference>
<keyword evidence="12" id="KW-1185">Reference proteome</keyword>
<keyword evidence="5 9" id="KW-0378">Hydrolase</keyword>
<evidence type="ECO:0000256" key="3">
    <source>
        <dbReference type="ARBA" id="ARBA00009381"/>
    </source>
</evidence>
<dbReference type="EC" id="3.4.19.13" evidence="9"/>
<comment type="caution">
    <text evidence="11">The sequence shown here is derived from an EMBL/GenBank/DDBJ whole genome shotgun (WGS) entry which is preliminary data.</text>
</comment>
<dbReference type="Pfam" id="PF01019">
    <property type="entry name" value="G_glu_transpept"/>
    <property type="match status" value="1"/>
</dbReference>
<dbReference type="Proteomes" id="UP001620234">
    <property type="component" value="Unassembled WGS sequence"/>
</dbReference>
<evidence type="ECO:0000256" key="6">
    <source>
        <dbReference type="ARBA" id="ARBA00023145"/>
    </source>
</evidence>
<reference evidence="11 12" key="1">
    <citation type="submission" date="2024-11" db="EMBL/GenBank/DDBJ databases">
        <title>The Natural Products Discovery Center: Release of the First 8490 Sequenced Strains for Exploring Actinobacteria Biosynthetic Diversity.</title>
        <authorList>
            <person name="Kalkreuter E."/>
            <person name="Kautsar S.A."/>
            <person name="Yang D."/>
            <person name="Bader C.D."/>
            <person name="Teijaro C.N."/>
            <person name="Fluegel L."/>
            <person name="Davis C.M."/>
            <person name="Simpson J.R."/>
            <person name="Lauterbach L."/>
            <person name="Steele A.D."/>
            <person name="Gui C."/>
            <person name="Meng S."/>
            <person name="Li G."/>
            <person name="Viehrig K."/>
            <person name="Ye F."/>
            <person name="Su P."/>
            <person name="Kiefer A.F."/>
            <person name="Nichols A."/>
            <person name="Cepeda A.J."/>
            <person name="Yan W."/>
            <person name="Fan B."/>
            <person name="Jiang Y."/>
            <person name="Adhikari A."/>
            <person name="Zheng C.-J."/>
            <person name="Schuster L."/>
            <person name="Cowan T.M."/>
            <person name="Smanski M.J."/>
            <person name="Chevrette M.G."/>
            <person name="De Carvalho L.P.S."/>
            <person name="Shen B."/>
        </authorList>
    </citation>
    <scope>NUCLEOTIDE SEQUENCE [LARGE SCALE GENOMIC DNA]</scope>
    <source>
        <strain evidence="11 12">NPDC077433</strain>
    </source>
</reference>
<evidence type="ECO:0000313" key="12">
    <source>
        <dbReference type="Proteomes" id="UP001620234"/>
    </source>
</evidence>
<dbReference type="SUPFAM" id="SSF56235">
    <property type="entry name" value="N-terminal nucleophile aminohydrolases (Ntn hydrolases)"/>
    <property type="match status" value="1"/>
</dbReference>
<dbReference type="EMBL" id="JBJDPD010000002">
    <property type="protein sequence ID" value="MFK4000100.1"/>
    <property type="molecule type" value="Genomic_DNA"/>
</dbReference>
<gene>
    <name evidence="11" type="primary">ggt</name>
    <name evidence="11" type="ORF">ACI2I3_01970</name>
</gene>
<evidence type="ECO:0000256" key="5">
    <source>
        <dbReference type="ARBA" id="ARBA00022801"/>
    </source>
</evidence>
<evidence type="ECO:0000256" key="9">
    <source>
        <dbReference type="RuleBase" id="RU368036"/>
    </source>
</evidence>
<evidence type="ECO:0000256" key="2">
    <source>
        <dbReference type="ARBA" id="ARBA00001089"/>
    </source>
</evidence>
<evidence type="ECO:0000256" key="1">
    <source>
        <dbReference type="ARBA" id="ARBA00001049"/>
    </source>
</evidence>
<dbReference type="InterPro" id="IPR051792">
    <property type="entry name" value="GGT_bact"/>
</dbReference>
<comment type="catalytic activity">
    <reaction evidence="2 9">
        <text>glutathione + H2O = L-cysteinylglycine + L-glutamate</text>
        <dbReference type="Rhea" id="RHEA:28807"/>
        <dbReference type="ChEBI" id="CHEBI:15377"/>
        <dbReference type="ChEBI" id="CHEBI:29985"/>
        <dbReference type="ChEBI" id="CHEBI:57925"/>
        <dbReference type="ChEBI" id="CHEBI:61694"/>
        <dbReference type="EC" id="3.4.19.13"/>
    </reaction>
</comment>
<dbReference type="InterPro" id="IPR000101">
    <property type="entry name" value="GGT_peptidase"/>
</dbReference>
<keyword evidence="6 9" id="KW-0865">Zymogen</keyword>
<evidence type="ECO:0000256" key="4">
    <source>
        <dbReference type="ARBA" id="ARBA00022679"/>
    </source>
</evidence>
<comment type="similarity">
    <text evidence="3 9">Belongs to the gamma-glutamyltransferase family.</text>
</comment>
<sequence length="651" mass="69105">MSQSLSYRQTAQQNKPKINTLLTSSILFISSTLFLSVSAHAADPTTSVNNATVNTTAINTSAINLAIMADNPTVLSETKRITRAKTSTLKSTANTAHNANSDQAIYSEDAIHHPVWAKNGMVATQEALASDIGLQILKDGGNAVDAGVAVGFALAVTLPRAGNIGGGGFMMIYDAKQDKTVALDYREKAPSSASRDMYLDSDGNAVSDLSRYHGLAVGVPGTVAGLLKALEDHGTMSREQVMAPAIALAEDGIEVTAGLSESLTALSERLQKWPSTKKVFFKADGSAYQPGERLTQPELARSLKLIAAKGADGFYKGETASKLVKAVNDAGGRMSLQDLSNYEAIAREPVKGDYRGYEIVSMPPPSSGGIHIVQILNILEGYPLKDYGQNSAQAIHLMAEAMQLAYADRAEYLGDSDFIDVPASGLTSQAYADKLRSLIDPNKATPASTIKANNPLPYESDQTTHFSIVDKDGNAIANTYTLNFSYGMGLVAEGTGILLNNEMDDFSAKPGVPNGYGLLGGEANAVEANKRPLSSMSPTLVFKDSKPYIVTGSPGGSRIITTVTQILSNVIDHDMNIAEATHAPRIHDQWLPDEIRIEKALNVDTIKKLESMGHTISPKAAMGSTQSIMITPNGVYGSSDPRIVDAAVVGY</sequence>
<keyword evidence="9" id="KW-0317">Glutathione biosynthesis</keyword>
<proteinExistence type="inferred from homology"/>
<dbReference type="PRINTS" id="PR01210">
    <property type="entry name" value="GGTRANSPTASE"/>
</dbReference>
<dbReference type="NCBIfam" id="TIGR00066">
    <property type="entry name" value="g_glut_trans"/>
    <property type="match status" value="1"/>
</dbReference>
<keyword evidence="10" id="KW-0732">Signal</keyword>
<dbReference type="PANTHER" id="PTHR43199:SF1">
    <property type="entry name" value="GLUTATHIONE HYDROLASE PROENZYME"/>
    <property type="match status" value="1"/>
</dbReference>
<evidence type="ECO:0000256" key="10">
    <source>
        <dbReference type="SAM" id="SignalP"/>
    </source>
</evidence>
<dbReference type="InterPro" id="IPR043138">
    <property type="entry name" value="GGT_lsub"/>
</dbReference>
<protein>
    <recommendedName>
        <fullName evidence="9">Glutathione hydrolase proenzyme</fullName>
        <ecNumber evidence="9">2.3.2.2</ecNumber>
        <ecNumber evidence="9">3.4.19.13</ecNumber>
    </recommendedName>
    <component>
        <recommendedName>
            <fullName evidence="9">Glutathione hydrolase large chain</fullName>
        </recommendedName>
    </component>
    <component>
        <recommendedName>
            <fullName evidence="9">Glutathione hydrolase small chain</fullName>
        </recommendedName>
    </component>
</protein>
<comment type="subunit">
    <text evidence="9">This enzyme consists of two polypeptide chains, which are synthesized in precursor form from a single polypeptide.</text>
</comment>
<evidence type="ECO:0000256" key="7">
    <source>
        <dbReference type="ARBA" id="ARBA00023315"/>
    </source>
</evidence>
<feature type="chain" id="PRO_5046088641" description="Glutathione hydrolase proenzyme" evidence="10">
    <location>
        <begin position="42"/>
        <end position="651"/>
    </location>
</feature>
<accession>A0ABW8L5C3</accession>
<organism evidence="11 12">
    <name type="scientific">Psychrobacter namhaensis</name>
    <dbReference type="NCBI Taxonomy" id="292734"/>
    <lineage>
        <taxon>Bacteria</taxon>
        <taxon>Pseudomonadati</taxon>
        <taxon>Pseudomonadota</taxon>
        <taxon>Gammaproteobacteria</taxon>
        <taxon>Moraxellales</taxon>
        <taxon>Moraxellaceae</taxon>
        <taxon>Psychrobacter</taxon>
    </lineage>
</organism>
<feature type="signal peptide" evidence="10">
    <location>
        <begin position="1"/>
        <end position="41"/>
    </location>
</feature>
<dbReference type="Gene3D" id="3.60.20.40">
    <property type="match status" value="1"/>
</dbReference>
<comment type="catalytic activity">
    <reaction evidence="8 9">
        <text>an N-terminal (5-L-glutamyl)-[peptide] + an alpha-amino acid = 5-L-glutamyl amino acid + an N-terminal L-alpha-aminoacyl-[peptide]</text>
        <dbReference type="Rhea" id="RHEA:23904"/>
        <dbReference type="Rhea" id="RHEA-COMP:9780"/>
        <dbReference type="Rhea" id="RHEA-COMP:9795"/>
        <dbReference type="ChEBI" id="CHEBI:77644"/>
        <dbReference type="ChEBI" id="CHEBI:78597"/>
        <dbReference type="ChEBI" id="CHEBI:78599"/>
        <dbReference type="ChEBI" id="CHEBI:78608"/>
        <dbReference type="EC" id="2.3.2.2"/>
    </reaction>
</comment>
<dbReference type="RefSeq" id="WP_230709376.1">
    <property type="nucleotide sequence ID" value="NZ_JBJDPD010000002.1"/>
</dbReference>
<dbReference type="InterPro" id="IPR029055">
    <property type="entry name" value="Ntn_hydrolases_N"/>
</dbReference>
<comment type="catalytic activity">
    <reaction evidence="1 9">
        <text>an S-substituted glutathione + H2O = an S-substituted L-cysteinylglycine + L-glutamate</text>
        <dbReference type="Rhea" id="RHEA:59468"/>
        <dbReference type="ChEBI" id="CHEBI:15377"/>
        <dbReference type="ChEBI" id="CHEBI:29985"/>
        <dbReference type="ChEBI" id="CHEBI:90779"/>
        <dbReference type="ChEBI" id="CHEBI:143103"/>
        <dbReference type="EC" id="3.4.19.13"/>
    </reaction>
</comment>
<keyword evidence="7 9" id="KW-0012">Acyltransferase</keyword>
<comment type="PTM">
    <text evidence="9">Cleaved by autocatalysis into a large and a small subunit.</text>
</comment>
<dbReference type="EC" id="2.3.2.2" evidence="9"/>
<evidence type="ECO:0000256" key="8">
    <source>
        <dbReference type="ARBA" id="ARBA00047417"/>
    </source>
</evidence>
<evidence type="ECO:0000313" key="11">
    <source>
        <dbReference type="EMBL" id="MFK4000100.1"/>
    </source>
</evidence>
<name>A0ABW8L5C3_9GAMM</name>